<dbReference type="InterPro" id="IPR011576">
    <property type="entry name" value="Pyridox_Oxase_N"/>
</dbReference>
<dbReference type="Pfam" id="PF01243">
    <property type="entry name" value="PNPOx_N"/>
    <property type="match status" value="1"/>
</dbReference>
<dbReference type="Gene3D" id="2.30.110.10">
    <property type="entry name" value="Electron Transport, Fmn-binding Protein, Chain A"/>
    <property type="match status" value="1"/>
</dbReference>
<dbReference type="PANTHER" id="PTHR35176">
    <property type="entry name" value="HEME OXYGENASE HI_0854-RELATED"/>
    <property type="match status" value="1"/>
</dbReference>
<evidence type="ECO:0000259" key="3">
    <source>
        <dbReference type="Pfam" id="PF01243"/>
    </source>
</evidence>
<comment type="caution">
    <text evidence="4">The sequence shown here is derived from an EMBL/GenBank/DDBJ whole genome shotgun (WGS) entry which is preliminary data.</text>
</comment>
<evidence type="ECO:0000256" key="2">
    <source>
        <dbReference type="SAM" id="MobiDB-lite"/>
    </source>
</evidence>
<dbReference type="InterPro" id="IPR052019">
    <property type="entry name" value="F420H2_bilvrd_red/Heme_oxyg"/>
</dbReference>
<dbReference type="Proteomes" id="UP001597106">
    <property type="component" value="Unassembled WGS sequence"/>
</dbReference>
<keyword evidence="1" id="KW-0560">Oxidoreductase</keyword>
<keyword evidence="5" id="KW-1185">Reference proteome</keyword>
<evidence type="ECO:0000313" key="5">
    <source>
        <dbReference type="Proteomes" id="UP001597106"/>
    </source>
</evidence>
<accession>A0ABW3GCS4</accession>
<reference evidence="5" key="1">
    <citation type="journal article" date="2019" name="Int. J. Syst. Evol. Microbiol.">
        <title>The Global Catalogue of Microorganisms (GCM) 10K type strain sequencing project: providing services to taxonomists for standard genome sequencing and annotation.</title>
        <authorList>
            <consortium name="The Broad Institute Genomics Platform"/>
            <consortium name="The Broad Institute Genome Sequencing Center for Infectious Disease"/>
            <person name="Wu L."/>
            <person name="Ma J."/>
        </authorList>
    </citation>
    <scope>NUCLEOTIDE SEQUENCE [LARGE SCALE GENOMIC DNA]</scope>
    <source>
        <strain evidence="5">CCUG 59685</strain>
    </source>
</reference>
<dbReference type="SUPFAM" id="SSF50475">
    <property type="entry name" value="FMN-binding split barrel"/>
    <property type="match status" value="1"/>
</dbReference>
<dbReference type="InterPro" id="IPR014419">
    <property type="entry name" value="HutZ"/>
</dbReference>
<dbReference type="PIRSF" id="PIRSF004633">
    <property type="entry name" value="UCP_PLP_oxd"/>
    <property type="match status" value="1"/>
</dbReference>
<feature type="domain" description="Pyridoxamine 5'-phosphate oxidase N-terminal" evidence="3">
    <location>
        <begin position="13"/>
        <end position="142"/>
    </location>
</feature>
<evidence type="ECO:0000313" key="4">
    <source>
        <dbReference type="EMBL" id="MFD0928416.1"/>
    </source>
</evidence>
<gene>
    <name evidence="4" type="ORF">ACFQ1T_01360</name>
</gene>
<evidence type="ECO:0000256" key="1">
    <source>
        <dbReference type="ARBA" id="ARBA00023002"/>
    </source>
</evidence>
<proteinExistence type="predicted"/>
<name>A0ABW3GCS4_9PROT</name>
<dbReference type="EMBL" id="JBHTJW010000001">
    <property type="protein sequence ID" value="MFD0928416.1"/>
    <property type="molecule type" value="Genomic_DNA"/>
</dbReference>
<organism evidence="4 5">
    <name type="scientific">Methylophilus glucosoxydans</name>
    <dbReference type="NCBI Taxonomy" id="752553"/>
    <lineage>
        <taxon>Bacteria</taxon>
        <taxon>Pseudomonadati</taxon>
        <taxon>Pseudomonadota</taxon>
        <taxon>Betaproteobacteria</taxon>
        <taxon>Nitrosomonadales</taxon>
        <taxon>Methylophilaceae</taxon>
        <taxon>Methylophilus</taxon>
    </lineage>
</organism>
<protein>
    <submittedName>
        <fullName evidence="4">HugZ family protein</fullName>
    </submittedName>
</protein>
<dbReference type="InterPro" id="IPR012349">
    <property type="entry name" value="Split_barrel_FMN-bd"/>
</dbReference>
<sequence>MQDTQKLQAVGTEANAFHRQFQSLQLATTSDQGWPEASYATFVEHEQRFYIYVSELAAHCANLQHHGRCSVMFIESEQAASHPFARKRLVLQCQAQEVPRDEATFVLVMDQFHAKFGKFMEVIAKLTDFHLYALTPLEGSYVAGFAKAYRLTGQDLSEVAHRNEQGHRAPDSASQADLDALV</sequence>
<dbReference type="PANTHER" id="PTHR35176:SF6">
    <property type="entry name" value="HEME OXYGENASE HI_0854-RELATED"/>
    <property type="match status" value="1"/>
</dbReference>
<dbReference type="RefSeq" id="WP_194749245.1">
    <property type="nucleotide sequence ID" value="NZ_JBHTJW010000001.1"/>
</dbReference>
<feature type="region of interest" description="Disordered" evidence="2">
    <location>
        <begin position="163"/>
        <end position="182"/>
    </location>
</feature>